<proteinExistence type="predicted"/>
<dbReference type="RefSeq" id="WP_265217173.1">
    <property type="nucleotide sequence ID" value="NZ_CP116348.1"/>
</dbReference>
<reference evidence="1 2" key="1">
    <citation type="submission" date="2023-01" db="EMBL/GenBank/DDBJ databases">
        <title>Genome sequence resource and annotation of Enterobacter ludwigii, an economically important pathogen of seedling wilt with strawberry.</title>
        <authorList>
            <person name="Xie Y."/>
        </authorList>
    </citation>
    <scope>NUCLEOTIDE SEQUENCE [LARGE SCALE GENOMIC DNA]</scope>
    <source>
        <strain evidence="1 2">CM-TZ4</strain>
        <plasmid evidence="1 2">unnamed1</plasmid>
    </source>
</reference>
<dbReference type="Proteomes" id="UP001210538">
    <property type="component" value="Plasmid unnamed1"/>
</dbReference>
<geneLocation type="plasmid" evidence="1 2">
    <name>unnamed1</name>
</geneLocation>
<evidence type="ECO:0000313" key="1">
    <source>
        <dbReference type="EMBL" id="WCE16120.1"/>
    </source>
</evidence>
<accession>A0AAX3LIQ7</accession>
<gene>
    <name evidence="1" type="ORF">PHA72_26665</name>
</gene>
<dbReference type="AlphaFoldDB" id="A0AAX3LIQ7"/>
<organism evidence="1 2">
    <name type="scientific">Enterobacter ludwigii</name>
    <dbReference type="NCBI Taxonomy" id="299767"/>
    <lineage>
        <taxon>Bacteria</taxon>
        <taxon>Pseudomonadati</taxon>
        <taxon>Pseudomonadota</taxon>
        <taxon>Gammaproteobacteria</taxon>
        <taxon>Enterobacterales</taxon>
        <taxon>Enterobacteriaceae</taxon>
        <taxon>Enterobacter</taxon>
        <taxon>Enterobacter cloacae complex</taxon>
    </lineage>
</organism>
<keyword evidence="1" id="KW-0614">Plasmid</keyword>
<keyword evidence="2" id="KW-1185">Reference proteome</keyword>
<name>A0AAX3LIQ7_9ENTR</name>
<evidence type="ECO:0000313" key="2">
    <source>
        <dbReference type="Proteomes" id="UP001210538"/>
    </source>
</evidence>
<protein>
    <submittedName>
        <fullName evidence="1">Uncharacterized protein</fullName>
    </submittedName>
</protein>
<sequence>MSFVSYPQAPRTQADAIGRLALHWVGKRLPLRVLRSAAGYYIGTTDEEGPVSRESVEYFPNSETAATALETGQWERRSHP</sequence>
<dbReference type="EMBL" id="CP116348">
    <property type="protein sequence ID" value="WCE16120.1"/>
    <property type="molecule type" value="Genomic_DNA"/>
</dbReference>